<protein>
    <submittedName>
        <fullName evidence="4">Endo-beta-galactosidase</fullName>
    </submittedName>
</protein>
<dbReference type="Gene3D" id="3.20.20.80">
    <property type="entry name" value="Glycosidases"/>
    <property type="match status" value="1"/>
</dbReference>
<feature type="domain" description="CBM6" evidence="2">
    <location>
        <begin position="650"/>
        <end position="779"/>
    </location>
</feature>
<dbReference type="PROSITE" id="PS00448">
    <property type="entry name" value="CLOS_CELLULOSOME_RPT"/>
    <property type="match status" value="1"/>
</dbReference>
<dbReference type="InterPro" id="IPR036439">
    <property type="entry name" value="Dockerin_dom_sf"/>
</dbReference>
<dbReference type="InterPro" id="IPR008979">
    <property type="entry name" value="Galactose-bd-like_sf"/>
</dbReference>
<keyword evidence="1" id="KW-0472">Membrane</keyword>
<dbReference type="InterPro" id="IPR002105">
    <property type="entry name" value="Dockerin_1_rpt"/>
</dbReference>
<dbReference type="SUPFAM" id="SSF63446">
    <property type="entry name" value="Type I dockerin domain"/>
    <property type="match status" value="1"/>
</dbReference>
<dbReference type="InterPro" id="IPR013190">
    <property type="entry name" value="GH98_C"/>
</dbReference>
<sequence length="1013" mass="112501">MKIKRFFAMLISAVMMISMISFLPFEGKSGANKSGILGGIEALANQSLNITPLTAYAATTSNLRRPVSSEQPMLIVHIDTWNYADPAKIIDLIPEDILPYVVFNISLSINWDSTNNKWLMVQDGYQTAKSWLKTCSDKGVWTMIQPSSGGQCHFPDYSANYDFENTLFAEFFRDYPSFIGYNYSEQFWGFQSEDFPVTPLQRYQHFAGLLKLCNKYGGYLNISWCANQWSSPLNPIAMLKKCTEWREACSLYSENYILEEKYTQGSFIEDVESEVLGAYLSGNCGNFGVRYDETGWTDRSADDKPLSSKNQYRVSTGLPIVLERMAFNGATIIDGPELIWADDFKEVGGVKDSEGYNVRSWAMHDQYQNDFLDVFRKVISGTIKIPTRQEVIDRTKVVVIQDNTTGDDHNKYSTYATLFEGLYRMPGDGNLKDNTNLYKSTGRYPTIPTVYALNDELAKSFDVQLRQSQLSSRWTTIAAKQNEFNKLFPSEYSGNCYAGRYENTWVTYNPNKIGTAAGGYLALKYNTCKQMEVTYSEYASGLINEYSDHINIYLNNYDEDNKTTLKTNTFKFYGCTSNPTFTYKDRGVNQAKSIVSGSLSSDGTYTLTVQHNGPLDLTVNCSGAETNRLKNYSTATVTKPASASFYTGTRQYEGEFFDTKNVEGNVANGCSSGITGYWGQGFMKFGTKSTAAVKDTVTTTKAGSFDWTLRYAVTSDINCVDLYVNGTKVKTLSLSKGASLSDWKTIKQSISLNKGDNKVEVKATATLASTLYLDNFVVSGDFGDATVTAPTTPTVPTMGNTVTLNDGWYCIKNVNAQKYLQVAKNIGQAAQNVELGTGSGAIGQKWYLKNVGNGYVTLKSALGEFMVDVANGEDKDGTNIQIYNAYSNNAQKFSIKAPSTAGAYAIATMASNQTKVLDDYNFETAEGTKVCQWTYGGKNNQLWTFEETKYSNTIIGDVNDDDKVNSLDYALLKSYLLGNPTNINTENADLNSDGKINALDFANLKVFILGKVA</sequence>
<dbReference type="InterPro" id="IPR035992">
    <property type="entry name" value="Ricin_B-like_lectins"/>
</dbReference>
<gene>
    <name evidence="4" type="primary">Bgal98</name>
</gene>
<dbReference type="SUPFAM" id="SSF50370">
    <property type="entry name" value="Ricin B-like lectins"/>
    <property type="match status" value="1"/>
</dbReference>
<dbReference type="AlphaFoldDB" id="A0A173MZY6"/>
<dbReference type="PROSITE" id="PS51766">
    <property type="entry name" value="DOCKERIN"/>
    <property type="match status" value="1"/>
</dbReference>
<keyword evidence="1" id="KW-0812">Transmembrane</keyword>
<dbReference type="PROSITE" id="PS50231">
    <property type="entry name" value="RICIN_B_LECTIN"/>
    <property type="match status" value="1"/>
</dbReference>
<dbReference type="SMR" id="A0A173MZY6"/>
<evidence type="ECO:0000313" key="4">
    <source>
        <dbReference type="EMBL" id="BAV13045.1"/>
    </source>
</evidence>
<dbReference type="SUPFAM" id="SSF49785">
    <property type="entry name" value="Galactose-binding domain-like"/>
    <property type="match status" value="1"/>
</dbReference>
<dbReference type="Gene3D" id="2.60.220.10">
    <property type="entry name" value="Polysaccharide lyase family 8-like, C-terminal"/>
    <property type="match status" value="1"/>
</dbReference>
<name>A0A173MZY6_CLOCL</name>
<dbReference type="PROSITE" id="PS51175">
    <property type="entry name" value="CBM6"/>
    <property type="match status" value="1"/>
</dbReference>
<dbReference type="InterPro" id="IPR000772">
    <property type="entry name" value="Ricin_B_lectin"/>
</dbReference>
<dbReference type="CDD" id="cd00161">
    <property type="entry name" value="beta-trefoil_Ricin-like"/>
    <property type="match status" value="1"/>
</dbReference>
<dbReference type="Gene3D" id="2.80.10.50">
    <property type="match status" value="2"/>
</dbReference>
<dbReference type="Gene3D" id="2.60.120.260">
    <property type="entry name" value="Galactose-binding domain-like"/>
    <property type="match status" value="1"/>
</dbReference>
<proteinExistence type="predicted"/>
<keyword evidence="1" id="KW-1133">Transmembrane helix</keyword>
<feature type="domain" description="Dockerin" evidence="3">
    <location>
        <begin position="951"/>
        <end position="1013"/>
    </location>
</feature>
<feature type="transmembrane region" description="Helical" evidence="1">
    <location>
        <begin position="7"/>
        <end position="25"/>
    </location>
</feature>
<dbReference type="InterPro" id="IPR005084">
    <property type="entry name" value="CBM6"/>
</dbReference>
<dbReference type="OMA" id="HWANLLK"/>
<accession>A0A173MZY6</accession>
<dbReference type="InterPro" id="IPR013191">
    <property type="entry name" value="GH98_central"/>
</dbReference>
<dbReference type="Gene3D" id="1.10.1330.10">
    <property type="entry name" value="Dockerin domain"/>
    <property type="match status" value="1"/>
</dbReference>
<dbReference type="Pfam" id="PF14200">
    <property type="entry name" value="RicinB_lectin_2"/>
    <property type="match status" value="2"/>
</dbReference>
<dbReference type="InterPro" id="IPR016134">
    <property type="entry name" value="Dockerin_dom"/>
</dbReference>
<organism evidence="4">
    <name type="scientific">Clostridium cellulovorans</name>
    <dbReference type="NCBI Taxonomy" id="1493"/>
    <lineage>
        <taxon>Bacteria</taxon>
        <taxon>Bacillati</taxon>
        <taxon>Bacillota</taxon>
        <taxon>Clostridia</taxon>
        <taxon>Eubacteriales</taxon>
        <taxon>Clostridiaceae</taxon>
        <taxon>Clostridium</taxon>
    </lineage>
</organism>
<dbReference type="GO" id="GO:0004553">
    <property type="term" value="F:hydrolase activity, hydrolyzing O-glycosyl compounds"/>
    <property type="evidence" value="ECO:0007669"/>
    <property type="project" value="InterPro"/>
</dbReference>
<reference evidence="4" key="1">
    <citation type="submission" date="2009-04" db="EMBL/GenBank/DDBJ databases">
        <title>Clostridium cellulovorans cellulosomal and noncellulosomal genes.</title>
        <authorList>
            <person name="Tamaru Y."/>
        </authorList>
    </citation>
    <scope>NUCLEOTIDE SEQUENCE</scope>
</reference>
<dbReference type="CDD" id="cd14256">
    <property type="entry name" value="Dockerin_I"/>
    <property type="match status" value="1"/>
</dbReference>
<evidence type="ECO:0000259" key="3">
    <source>
        <dbReference type="PROSITE" id="PS51766"/>
    </source>
</evidence>
<evidence type="ECO:0000259" key="2">
    <source>
        <dbReference type="PROSITE" id="PS51175"/>
    </source>
</evidence>
<dbReference type="GO" id="GO:0000272">
    <property type="term" value="P:polysaccharide catabolic process"/>
    <property type="evidence" value="ECO:0007669"/>
    <property type="project" value="InterPro"/>
</dbReference>
<dbReference type="PROSITE" id="PS00018">
    <property type="entry name" value="EF_HAND_1"/>
    <property type="match status" value="1"/>
</dbReference>
<dbReference type="Pfam" id="PF00404">
    <property type="entry name" value="Dockerin_1"/>
    <property type="match status" value="1"/>
</dbReference>
<dbReference type="Pfam" id="PF08306">
    <property type="entry name" value="Glyco_hydro_98M"/>
    <property type="match status" value="1"/>
</dbReference>
<dbReference type="InterPro" id="IPR011071">
    <property type="entry name" value="Lyase_8-like_C"/>
</dbReference>
<dbReference type="InterPro" id="IPR018247">
    <property type="entry name" value="EF_Hand_1_Ca_BS"/>
</dbReference>
<dbReference type="GO" id="GO:0030246">
    <property type="term" value="F:carbohydrate binding"/>
    <property type="evidence" value="ECO:0007669"/>
    <property type="project" value="InterPro"/>
</dbReference>
<evidence type="ECO:0000256" key="1">
    <source>
        <dbReference type="SAM" id="Phobius"/>
    </source>
</evidence>
<dbReference type="Pfam" id="PF08307">
    <property type="entry name" value="Glyco_hydro_98C"/>
    <property type="match status" value="1"/>
</dbReference>
<dbReference type="EMBL" id="AB499146">
    <property type="protein sequence ID" value="BAV13045.1"/>
    <property type="molecule type" value="Genomic_DNA"/>
</dbReference>